<evidence type="ECO:0000256" key="1">
    <source>
        <dbReference type="ARBA" id="ARBA00038310"/>
    </source>
</evidence>
<dbReference type="PANTHER" id="PTHR43569:SF1">
    <property type="entry name" value="BLL3371 PROTEIN"/>
    <property type="match status" value="1"/>
</dbReference>
<feature type="domain" description="Amidohydrolase-related" evidence="2">
    <location>
        <begin position="37"/>
        <end position="337"/>
    </location>
</feature>
<reference evidence="3" key="1">
    <citation type="submission" date="2023-07" db="EMBL/GenBank/DDBJ databases">
        <title>Genome content predicts the carbon catabolic preferences of heterotrophic bacteria.</title>
        <authorList>
            <person name="Gralka M."/>
        </authorList>
    </citation>
    <scope>NUCLEOTIDE SEQUENCE</scope>
    <source>
        <strain evidence="3">C2R13</strain>
    </source>
</reference>
<dbReference type="Gene3D" id="3.20.20.140">
    <property type="entry name" value="Metal-dependent hydrolases"/>
    <property type="match status" value="1"/>
</dbReference>
<dbReference type="InterPro" id="IPR006680">
    <property type="entry name" value="Amidohydro-rel"/>
</dbReference>
<dbReference type="EMBL" id="JAUORK010000002">
    <property type="protein sequence ID" value="MDO6670816.1"/>
    <property type="molecule type" value="Genomic_DNA"/>
</dbReference>
<dbReference type="RefSeq" id="WP_303592697.1">
    <property type="nucleotide sequence ID" value="NZ_JAUORK010000002.1"/>
</dbReference>
<evidence type="ECO:0000259" key="2">
    <source>
        <dbReference type="Pfam" id="PF04909"/>
    </source>
</evidence>
<dbReference type="GO" id="GO:0016787">
    <property type="term" value="F:hydrolase activity"/>
    <property type="evidence" value="ECO:0007669"/>
    <property type="project" value="InterPro"/>
</dbReference>
<dbReference type="SUPFAM" id="SSF51556">
    <property type="entry name" value="Metallo-dependent hydrolases"/>
    <property type="match status" value="1"/>
</dbReference>
<dbReference type="InterPro" id="IPR032466">
    <property type="entry name" value="Metal_Hydrolase"/>
</dbReference>
<dbReference type="Pfam" id="PF04909">
    <property type="entry name" value="Amidohydro_2"/>
    <property type="match status" value="1"/>
</dbReference>
<proteinExistence type="inferred from homology"/>
<evidence type="ECO:0000313" key="4">
    <source>
        <dbReference type="Proteomes" id="UP001170481"/>
    </source>
</evidence>
<name>A0AAP4TXL8_9GAMM</name>
<comment type="caution">
    <text evidence="3">The sequence shown here is derived from an EMBL/GenBank/DDBJ whole genome shotgun (WGS) entry which is preliminary data.</text>
</comment>
<sequence length="344" mass="39227">MLSDSLQPPVMPASLAELGEQRERYLATQQGDDLPIIDAHMHVWDPTRNYHPWLCDEPMIPFRYGDYAAIRRPYLPAKHLMAAGEAHRVMGCVYMEAEWARGDALKEVRWVEETAREAGWPNAMIAQAWLDQDDIAEQLATLCEPRAPGGSLVMGVRHKPAALERHDPRLATHAMPGSLRCPRYQYGVSEVARRGLIFELQVPWWHLEELLPLLDRHPEMPVVINHAGVPGDRHPDTLRQWSRALAKVAAWPQVMIKFSGLGIAGQPWRLEDNREVFAIVLRHFGVHRVMFASNFPVDGLVTSLDTLLQAFKDLSRSLSPEHRLKLFCDNAVRRYRLSATAWPR</sequence>
<protein>
    <submittedName>
        <fullName evidence="3">Amidohydrolase family protein</fullName>
    </submittedName>
</protein>
<comment type="similarity">
    <text evidence="1">Belongs to the metallo-dependent hydrolases superfamily.</text>
</comment>
<gene>
    <name evidence="3" type="ORF">Q4535_01670</name>
</gene>
<dbReference type="PANTHER" id="PTHR43569">
    <property type="entry name" value="AMIDOHYDROLASE"/>
    <property type="match status" value="1"/>
</dbReference>
<dbReference type="Proteomes" id="UP001170481">
    <property type="component" value="Unassembled WGS sequence"/>
</dbReference>
<accession>A0AAP4TXL8</accession>
<evidence type="ECO:0000313" key="3">
    <source>
        <dbReference type="EMBL" id="MDO6670816.1"/>
    </source>
</evidence>
<organism evidence="3 4">
    <name type="scientific">Cobetia amphilecti</name>
    <dbReference type="NCBI Taxonomy" id="1055104"/>
    <lineage>
        <taxon>Bacteria</taxon>
        <taxon>Pseudomonadati</taxon>
        <taxon>Pseudomonadota</taxon>
        <taxon>Gammaproteobacteria</taxon>
        <taxon>Oceanospirillales</taxon>
        <taxon>Halomonadaceae</taxon>
        <taxon>Cobetia</taxon>
    </lineage>
</organism>
<dbReference type="InterPro" id="IPR052350">
    <property type="entry name" value="Metallo-dep_Lactonases"/>
</dbReference>
<dbReference type="AlphaFoldDB" id="A0AAP4TXL8"/>